<feature type="active site" evidence="4">
    <location>
        <position position="164"/>
    </location>
</feature>
<proteinExistence type="inferred from homology"/>
<dbReference type="InterPro" id="IPR050188">
    <property type="entry name" value="RluA_PseudoU_synthase"/>
</dbReference>
<protein>
    <recommendedName>
        <fullName evidence="6">Pseudouridine synthase</fullName>
        <ecNumber evidence="6">5.4.99.-</ecNumber>
    </recommendedName>
</protein>
<dbReference type="GO" id="GO:0000455">
    <property type="term" value="P:enzyme-directed rRNA pseudouridine synthesis"/>
    <property type="evidence" value="ECO:0007669"/>
    <property type="project" value="TreeGrafter"/>
</dbReference>
<keyword evidence="2 5" id="KW-0694">RNA-binding</keyword>
<dbReference type="InterPro" id="IPR006224">
    <property type="entry name" value="PsdUridine_synth_RluA-like_CS"/>
</dbReference>
<sequence length="352" mass="40139">MIEYLEDIEEPEEISEEGTEVREMYEHHRIEADKGQLPLRIDKFLMTRLPNASRTKIQEAADAGCILVNDKAVKSNYKVKPNDTISVIMSYPKRDIEIIPENIPLDIVYEDEQVMVINKPAGMVVHPAFGHFSGTLVNALVWHLKDNPLFTTNDIRPGLVHRIDKDTSGLLVIAKTEQAKAHLALQFFNKTSDRKYVALCWGNLKEDTATITGHIGRHPVNRKIMSVYPDGSHGKQAVTHYKVIERLGYVNLVECILETGRTHQIRAHFKYIGHPLFNDAEYGGAEILKGTTFSKYKQFVNNCFQICPRQALHAKTLGFTHPVTGERLSFDSPLPEDMEQLIEKWRSYTSER</sequence>
<evidence type="ECO:0000256" key="5">
    <source>
        <dbReference type="PROSITE-ProRule" id="PRU00182"/>
    </source>
</evidence>
<dbReference type="GeneID" id="98068717"/>
<evidence type="ECO:0000259" key="7">
    <source>
        <dbReference type="SMART" id="SM00363"/>
    </source>
</evidence>
<evidence type="ECO:0000256" key="6">
    <source>
        <dbReference type="RuleBase" id="RU362028"/>
    </source>
</evidence>
<dbReference type="InterPro" id="IPR020103">
    <property type="entry name" value="PsdUridine_synth_cat_dom_sf"/>
</dbReference>
<dbReference type="Pfam" id="PF01479">
    <property type="entry name" value="S4"/>
    <property type="match status" value="1"/>
</dbReference>
<dbReference type="EC" id="5.4.99.-" evidence="6"/>
<accession>H1DFU4</accession>
<dbReference type="PATRIC" id="fig|742817.3.peg.1199"/>
<dbReference type="PANTHER" id="PTHR21600:SF44">
    <property type="entry name" value="RIBOSOMAL LARGE SUBUNIT PSEUDOURIDINE SYNTHASE D"/>
    <property type="match status" value="1"/>
</dbReference>
<dbReference type="CDD" id="cd02869">
    <property type="entry name" value="PseudoU_synth_RluA_like"/>
    <property type="match status" value="1"/>
</dbReference>
<gene>
    <name evidence="8" type="ORF">HMPREF9449_01130</name>
</gene>
<name>H1DFU4_9BACT</name>
<comment type="function">
    <text evidence="6">Responsible for synthesis of pseudouridine from uracil.</text>
</comment>
<dbReference type="PROSITE" id="PS01129">
    <property type="entry name" value="PSI_RLU"/>
    <property type="match status" value="1"/>
</dbReference>
<dbReference type="InterPro" id="IPR002942">
    <property type="entry name" value="S4_RNA-bd"/>
</dbReference>
<dbReference type="FunFam" id="3.30.2350.10:FF:000006">
    <property type="entry name" value="Pseudouridine synthase"/>
    <property type="match status" value="1"/>
</dbReference>
<comment type="similarity">
    <text evidence="1 6">Belongs to the pseudouridine synthase RluA family.</text>
</comment>
<evidence type="ECO:0000256" key="1">
    <source>
        <dbReference type="ARBA" id="ARBA00010876"/>
    </source>
</evidence>
<dbReference type="GO" id="GO:0120159">
    <property type="term" value="F:rRNA pseudouridine synthase activity"/>
    <property type="evidence" value="ECO:0007669"/>
    <property type="project" value="UniProtKB-ARBA"/>
</dbReference>
<dbReference type="SMART" id="SM00363">
    <property type="entry name" value="S4"/>
    <property type="match status" value="1"/>
</dbReference>
<reference evidence="8 9" key="1">
    <citation type="submission" date="2012-01" db="EMBL/GenBank/DDBJ databases">
        <title>The Genome Sequence of Odoribacter laneus YIT 12061.</title>
        <authorList>
            <consortium name="The Broad Institute Genome Sequencing Platform"/>
            <person name="Earl A."/>
            <person name="Ward D."/>
            <person name="Feldgarden M."/>
            <person name="Gevers D."/>
            <person name="Morotomi M."/>
            <person name="Young S.K."/>
            <person name="Zeng Q."/>
            <person name="Gargeya S."/>
            <person name="Fitzgerald M."/>
            <person name="Haas B."/>
            <person name="Abouelleil A."/>
            <person name="Alvarado L."/>
            <person name="Arachchi H.M."/>
            <person name="Berlin A."/>
            <person name="Chapman S.B."/>
            <person name="Gearin G."/>
            <person name="Goldberg J."/>
            <person name="Griggs A."/>
            <person name="Gujja S."/>
            <person name="Hansen M."/>
            <person name="Heiman D."/>
            <person name="Howarth C."/>
            <person name="Larimer J."/>
            <person name="Lui A."/>
            <person name="MacDonald P.J.P."/>
            <person name="McCowen C."/>
            <person name="Montmayeur A."/>
            <person name="Murphy C."/>
            <person name="Neiman D."/>
            <person name="Pearson M."/>
            <person name="Priest M."/>
            <person name="Roberts A."/>
            <person name="Saif S."/>
            <person name="Shea T."/>
            <person name="Sisk P."/>
            <person name="Stolte C."/>
            <person name="Sykes S."/>
            <person name="Wortman J."/>
            <person name="Nusbaum C."/>
            <person name="Birren B."/>
        </authorList>
    </citation>
    <scope>NUCLEOTIDE SEQUENCE [LARGE SCALE GENOMIC DNA]</scope>
    <source>
        <strain evidence="8 9">YIT 12061</strain>
    </source>
</reference>
<dbReference type="RefSeq" id="WP_009136278.1">
    <property type="nucleotide sequence ID" value="NZ_JH594596.1"/>
</dbReference>
<keyword evidence="9" id="KW-1185">Reference proteome</keyword>
<dbReference type="STRING" id="742817.HMPREF9449_01130"/>
<dbReference type="InterPro" id="IPR006145">
    <property type="entry name" value="PsdUridine_synth_RsuA/RluA"/>
</dbReference>
<evidence type="ECO:0000313" key="8">
    <source>
        <dbReference type="EMBL" id="EHP48767.1"/>
    </source>
</evidence>
<evidence type="ECO:0000256" key="3">
    <source>
        <dbReference type="ARBA" id="ARBA00023235"/>
    </source>
</evidence>
<dbReference type="PANTHER" id="PTHR21600">
    <property type="entry name" value="MITOCHONDRIAL RNA PSEUDOURIDINE SYNTHASE"/>
    <property type="match status" value="1"/>
</dbReference>
<dbReference type="NCBIfam" id="TIGR00005">
    <property type="entry name" value="rluA_subfam"/>
    <property type="match status" value="1"/>
</dbReference>
<dbReference type="Gene3D" id="3.30.2350.10">
    <property type="entry name" value="Pseudouridine synthase"/>
    <property type="match status" value="1"/>
</dbReference>
<dbReference type="Gene3D" id="3.10.290.10">
    <property type="entry name" value="RNA-binding S4 domain"/>
    <property type="match status" value="1"/>
</dbReference>
<dbReference type="InterPro" id="IPR036986">
    <property type="entry name" value="S4_RNA-bd_sf"/>
</dbReference>
<keyword evidence="3 6" id="KW-0413">Isomerase</keyword>
<dbReference type="AlphaFoldDB" id="H1DFU4"/>
<dbReference type="CDD" id="cd00165">
    <property type="entry name" value="S4"/>
    <property type="match status" value="1"/>
</dbReference>
<dbReference type="PROSITE" id="PS50889">
    <property type="entry name" value="S4"/>
    <property type="match status" value="1"/>
</dbReference>
<dbReference type="InterPro" id="IPR006225">
    <property type="entry name" value="PsdUridine_synth_RluC/D"/>
</dbReference>
<dbReference type="Proteomes" id="UP000004892">
    <property type="component" value="Unassembled WGS sequence"/>
</dbReference>
<comment type="catalytic activity">
    <reaction evidence="6">
        <text>a uridine in RNA = a pseudouridine in RNA</text>
        <dbReference type="Rhea" id="RHEA:48348"/>
        <dbReference type="Rhea" id="RHEA-COMP:12068"/>
        <dbReference type="Rhea" id="RHEA-COMP:12069"/>
        <dbReference type="ChEBI" id="CHEBI:65314"/>
        <dbReference type="ChEBI" id="CHEBI:65315"/>
    </reaction>
</comment>
<dbReference type="eggNOG" id="COG0564">
    <property type="taxonomic scope" value="Bacteria"/>
</dbReference>
<organism evidence="8 9">
    <name type="scientific">Odoribacter laneus YIT 12061</name>
    <dbReference type="NCBI Taxonomy" id="742817"/>
    <lineage>
        <taxon>Bacteria</taxon>
        <taxon>Pseudomonadati</taxon>
        <taxon>Bacteroidota</taxon>
        <taxon>Bacteroidia</taxon>
        <taxon>Bacteroidales</taxon>
        <taxon>Odoribacteraceae</taxon>
        <taxon>Odoribacter</taxon>
    </lineage>
</organism>
<dbReference type="GO" id="GO:0003723">
    <property type="term" value="F:RNA binding"/>
    <property type="evidence" value="ECO:0007669"/>
    <property type="project" value="UniProtKB-KW"/>
</dbReference>
<dbReference type="EMBL" id="ADMC01000017">
    <property type="protein sequence ID" value="EHP48767.1"/>
    <property type="molecule type" value="Genomic_DNA"/>
</dbReference>
<evidence type="ECO:0000256" key="4">
    <source>
        <dbReference type="PIRSR" id="PIRSR606225-1"/>
    </source>
</evidence>
<dbReference type="Pfam" id="PF00849">
    <property type="entry name" value="PseudoU_synth_2"/>
    <property type="match status" value="1"/>
</dbReference>
<evidence type="ECO:0000256" key="2">
    <source>
        <dbReference type="ARBA" id="ARBA00022884"/>
    </source>
</evidence>
<dbReference type="SUPFAM" id="SSF55174">
    <property type="entry name" value="Alpha-L RNA-binding motif"/>
    <property type="match status" value="1"/>
</dbReference>
<feature type="domain" description="RNA-binding S4" evidence="7">
    <location>
        <begin position="39"/>
        <end position="104"/>
    </location>
</feature>
<evidence type="ECO:0000313" key="9">
    <source>
        <dbReference type="Proteomes" id="UP000004892"/>
    </source>
</evidence>
<dbReference type="SUPFAM" id="SSF55120">
    <property type="entry name" value="Pseudouridine synthase"/>
    <property type="match status" value="1"/>
</dbReference>
<comment type="caution">
    <text evidence="8">The sequence shown here is derived from an EMBL/GenBank/DDBJ whole genome shotgun (WGS) entry which is preliminary data.</text>
</comment>
<dbReference type="HOGENOM" id="CLU_016902_4_3_10"/>